<name>A0A1C1CMC3_9EURO</name>
<comment type="subcellular location">
    <subcellularLocation>
        <location evidence="1">Membrane</location>
        <topology evidence="1">Multi-pass membrane protein</topology>
    </subcellularLocation>
</comment>
<keyword evidence="4" id="KW-1133">Transmembrane helix</keyword>
<evidence type="ECO:0008006" key="8">
    <source>
        <dbReference type="Google" id="ProtNLM"/>
    </source>
</evidence>
<keyword evidence="2" id="KW-0813">Transport</keyword>
<evidence type="ECO:0000256" key="3">
    <source>
        <dbReference type="ARBA" id="ARBA00022692"/>
    </source>
</evidence>
<evidence type="ECO:0000313" key="7">
    <source>
        <dbReference type="Proteomes" id="UP000094526"/>
    </source>
</evidence>
<reference evidence="7" key="1">
    <citation type="submission" date="2015-07" db="EMBL/GenBank/DDBJ databases">
        <authorList>
            <person name="Teixeira M.M."/>
            <person name="Souza R.C."/>
            <person name="Almeida L.G."/>
            <person name="Vicente V.A."/>
            <person name="de Hoog S."/>
            <person name="Bocca A.L."/>
            <person name="de Almeida S.R."/>
            <person name="Vasconcelos A.T."/>
            <person name="Felipe M.S."/>
        </authorList>
    </citation>
    <scope>NUCLEOTIDE SEQUENCE [LARGE SCALE GENOMIC DNA]</scope>
    <source>
        <strain evidence="7">KSF</strain>
    </source>
</reference>
<evidence type="ECO:0000256" key="2">
    <source>
        <dbReference type="ARBA" id="ARBA00022448"/>
    </source>
</evidence>
<keyword evidence="5" id="KW-0472">Membrane</keyword>
<evidence type="ECO:0000256" key="5">
    <source>
        <dbReference type="ARBA" id="ARBA00023136"/>
    </source>
</evidence>
<keyword evidence="3" id="KW-0812">Transmembrane</keyword>
<evidence type="ECO:0000256" key="4">
    <source>
        <dbReference type="ARBA" id="ARBA00022989"/>
    </source>
</evidence>
<evidence type="ECO:0000256" key="1">
    <source>
        <dbReference type="ARBA" id="ARBA00004141"/>
    </source>
</evidence>
<dbReference type="VEuPathDB" id="FungiDB:CLCR_07459"/>
<dbReference type="EMBL" id="LGRB01000010">
    <property type="protein sequence ID" value="OCT49660.1"/>
    <property type="molecule type" value="Genomic_DNA"/>
</dbReference>
<dbReference type="GO" id="GO:0016020">
    <property type="term" value="C:membrane"/>
    <property type="evidence" value="ECO:0007669"/>
    <property type="project" value="UniProtKB-SubCell"/>
</dbReference>
<evidence type="ECO:0000313" key="6">
    <source>
        <dbReference type="EMBL" id="OCT49660.1"/>
    </source>
</evidence>
<dbReference type="PANTHER" id="PTHR43791">
    <property type="entry name" value="PERMEASE-RELATED"/>
    <property type="match status" value="1"/>
</dbReference>
<sequence length="166" mass="18122">MQLQLTESRYHIGGLNNIPRYYSADSVSVLTVTYVPYIVAELPPSAFTRHELQLRVCRSFCTLALAGAFSRLLAAPIAGADGVGGMDGWRWIFCLEGTFPPIYTFAFASLVSDQDSSRLHEAHSPSSLYPTLRNRSGASRLGVLNAVKTGSSRTSQANYLNRPCST</sequence>
<dbReference type="PANTHER" id="PTHR43791:SF36">
    <property type="entry name" value="TRANSPORTER, PUTATIVE (AFU_ORTHOLOGUE AFUA_6G08340)-RELATED"/>
    <property type="match status" value="1"/>
</dbReference>
<keyword evidence="7" id="KW-1185">Reference proteome</keyword>
<organism evidence="6 7">
    <name type="scientific">Cladophialophora carrionii</name>
    <dbReference type="NCBI Taxonomy" id="86049"/>
    <lineage>
        <taxon>Eukaryota</taxon>
        <taxon>Fungi</taxon>
        <taxon>Dikarya</taxon>
        <taxon>Ascomycota</taxon>
        <taxon>Pezizomycotina</taxon>
        <taxon>Eurotiomycetes</taxon>
        <taxon>Chaetothyriomycetidae</taxon>
        <taxon>Chaetothyriales</taxon>
        <taxon>Herpotrichiellaceae</taxon>
        <taxon>Cladophialophora</taxon>
    </lineage>
</organism>
<dbReference type="OrthoDB" id="2962993at2759"/>
<gene>
    <name evidence="6" type="ORF">CLCR_07459</name>
</gene>
<dbReference type="SUPFAM" id="SSF103473">
    <property type="entry name" value="MFS general substrate transporter"/>
    <property type="match status" value="1"/>
</dbReference>
<accession>A0A1C1CMC3</accession>
<dbReference type="AlphaFoldDB" id="A0A1C1CMC3"/>
<proteinExistence type="predicted"/>
<dbReference type="GO" id="GO:0022857">
    <property type="term" value="F:transmembrane transporter activity"/>
    <property type="evidence" value="ECO:0007669"/>
    <property type="project" value="TreeGrafter"/>
</dbReference>
<comment type="caution">
    <text evidence="6">The sequence shown here is derived from an EMBL/GenBank/DDBJ whole genome shotgun (WGS) entry which is preliminary data.</text>
</comment>
<dbReference type="Proteomes" id="UP000094526">
    <property type="component" value="Unassembled WGS sequence"/>
</dbReference>
<protein>
    <recommendedName>
        <fullName evidence="8">Major facilitator superfamily (MFS) profile domain-containing protein</fullName>
    </recommendedName>
</protein>
<dbReference type="InterPro" id="IPR036259">
    <property type="entry name" value="MFS_trans_sf"/>
</dbReference>